<comment type="caution">
    <text evidence="1">The sequence shown here is derived from an EMBL/GenBank/DDBJ whole genome shotgun (WGS) entry which is preliminary data.</text>
</comment>
<reference evidence="1" key="1">
    <citation type="submission" date="2023-07" db="EMBL/GenBank/DDBJ databases">
        <authorList>
            <consortium name="CYATHOMIX"/>
        </authorList>
    </citation>
    <scope>NUCLEOTIDE SEQUENCE</scope>
    <source>
        <strain evidence="1">N/A</strain>
    </source>
</reference>
<gene>
    <name evidence="1" type="ORF">CYNAS_LOCUS16161</name>
</gene>
<dbReference type="EMBL" id="CATQJL010000305">
    <property type="protein sequence ID" value="CAJ0604178.1"/>
    <property type="molecule type" value="Genomic_DNA"/>
</dbReference>
<keyword evidence="2" id="KW-1185">Reference proteome</keyword>
<dbReference type="Proteomes" id="UP001176961">
    <property type="component" value="Unassembled WGS sequence"/>
</dbReference>
<evidence type="ECO:0000313" key="1">
    <source>
        <dbReference type="EMBL" id="CAJ0604178.1"/>
    </source>
</evidence>
<protein>
    <submittedName>
        <fullName evidence="1">Uncharacterized protein</fullName>
    </submittedName>
</protein>
<accession>A0AA36H5Z1</accession>
<organism evidence="1 2">
    <name type="scientific">Cylicocyclus nassatus</name>
    <name type="common">Nematode worm</name>
    <dbReference type="NCBI Taxonomy" id="53992"/>
    <lineage>
        <taxon>Eukaryota</taxon>
        <taxon>Metazoa</taxon>
        <taxon>Ecdysozoa</taxon>
        <taxon>Nematoda</taxon>
        <taxon>Chromadorea</taxon>
        <taxon>Rhabditida</taxon>
        <taxon>Rhabditina</taxon>
        <taxon>Rhabditomorpha</taxon>
        <taxon>Strongyloidea</taxon>
        <taxon>Strongylidae</taxon>
        <taxon>Cylicocyclus</taxon>
    </lineage>
</organism>
<evidence type="ECO:0000313" key="2">
    <source>
        <dbReference type="Proteomes" id="UP001176961"/>
    </source>
</evidence>
<name>A0AA36H5Z1_CYLNA</name>
<dbReference type="AlphaFoldDB" id="A0AA36H5Z1"/>
<sequence>MTRSYKRAGSSADIANRCFLVILFTGSVHSRSVRDVFESFFGGESNPEDDNSIPYNDEDNWNKLEETDQFNNNIDHEDNEIPLTYVNPLTHEKERDPADNRVGYIYIAKSDPRTDQGYKALLNELTDYLKKFENQDHGYGRATAGYAYLLWKWLVHHNRHNELK</sequence>
<proteinExistence type="predicted"/>